<dbReference type="PROSITE" id="PS50853">
    <property type="entry name" value="FN3"/>
    <property type="match status" value="1"/>
</dbReference>
<organism evidence="10 11">
    <name type="scientific">Branchiostoma floridae</name>
    <name type="common">Florida lancelet</name>
    <name type="synonym">Amphioxus</name>
    <dbReference type="NCBI Taxonomy" id="7739"/>
    <lineage>
        <taxon>Eukaryota</taxon>
        <taxon>Metazoa</taxon>
        <taxon>Chordata</taxon>
        <taxon>Cephalochordata</taxon>
        <taxon>Leptocardii</taxon>
        <taxon>Amphioxiformes</taxon>
        <taxon>Branchiostomatidae</taxon>
        <taxon>Branchiostoma</taxon>
    </lineage>
</organism>
<dbReference type="KEGG" id="bfo:118406094"/>
<dbReference type="InterPro" id="IPR013783">
    <property type="entry name" value="Ig-like_fold"/>
</dbReference>
<accession>A0A9J7HLU9</accession>
<dbReference type="SUPFAM" id="SSF49899">
    <property type="entry name" value="Concanavalin A-like lectins/glucanases"/>
    <property type="match status" value="1"/>
</dbReference>
<dbReference type="GeneID" id="118406094"/>
<evidence type="ECO:0000259" key="8">
    <source>
        <dbReference type="PROSITE" id="PS51262"/>
    </source>
</evidence>
<dbReference type="SMART" id="SM00060">
    <property type="entry name" value="FN3"/>
    <property type="match status" value="1"/>
</dbReference>
<dbReference type="InterPro" id="IPR003877">
    <property type="entry name" value="SPRY_dom"/>
</dbReference>
<dbReference type="Pfam" id="PF00041">
    <property type="entry name" value="fn3"/>
    <property type="match status" value="1"/>
</dbReference>
<dbReference type="AlphaFoldDB" id="A0A9J7HLU9"/>
<dbReference type="OrthoDB" id="19742at2759"/>
<feature type="coiled-coil region" evidence="3">
    <location>
        <begin position="191"/>
        <end position="229"/>
    </location>
</feature>
<dbReference type="CDD" id="cd13734">
    <property type="entry name" value="SPRY_PRY_C-II"/>
    <property type="match status" value="1"/>
</dbReference>
<dbReference type="InterPro" id="IPR036053">
    <property type="entry name" value="PABP-dom"/>
</dbReference>
<dbReference type="Pfam" id="PF00643">
    <property type="entry name" value="zf-B_box"/>
    <property type="match status" value="1"/>
</dbReference>
<dbReference type="SMART" id="SM00517">
    <property type="entry name" value="PolyA"/>
    <property type="match status" value="1"/>
</dbReference>
<evidence type="ECO:0000259" key="7">
    <source>
        <dbReference type="PROSITE" id="PS50853"/>
    </source>
</evidence>
<feature type="region of interest" description="Disordered" evidence="4">
    <location>
        <begin position="1"/>
        <end position="65"/>
    </location>
</feature>
<dbReference type="InterPro" id="IPR002004">
    <property type="entry name" value="PABP_HYD_C"/>
</dbReference>
<gene>
    <name evidence="11" type="primary">LOC118406094</name>
</gene>
<feature type="domain" description="COS" evidence="8">
    <location>
        <begin position="277"/>
        <end position="334"/>
    </location>
</feature>
<name>A0A9J7HLU9_BRAFL</name>
<keyword evidence="2" id="KW-0862">Zinc</keyword>
<evidence type="ECO:0000259" key="9">
    <source>
        <dbReference type="PROSITE" id="PS51309"/>
    </source>
</evidence>
<dbReference type="GO" id="GO:0008270">
    <property type="term" value="F:zinc ion binding"/>
    <property type="evidence" value="ECO:0007669"/>
    <property type="project" value="UniProtKB-KW"/>
</dbReference>
<dbReference type="PROSITE" id="PS50119">
    <property type="entry name" value="ZF_BBOX"/>
    <property type="match status" value="1"/>
</dbReference>
<dbReference type="PRINTS" id="PR01407">
    <property type="entry name" value="BUTYPHLNCDUF"/>
</dbReference>
<proteinExistence type="predicted"/>
<dbReference type="SUPFAM" id="SSF57845">
    <property type="entry name" value="B-box zinc-binding domain"/>
    <property type="match status" value="1"/>
</dbReference>
<dbReference type="Gene3D" id="2.60.40.10">
    <property type="entry name" value="Immunoglobulins"/>
    <property type="match status" value="1"/>
</dbReference>
<evidence type="ECO:0000256" key="4">
    <source>
        <dbReference type="SAM" id="MobiDB-lite"/>
    </source>
</evidence>
<reference evidence="11" key="2">
    <citation type="submission" date="2025-08" db="UniProtKB">
        <authorList>
            <consortium name="RefSeq"/>
        </authorList>
    </citation>
    <scope>IDENTIFICATION</scope>
    <source>
        <strain evidence="11">S238N-H82</strain>
        <tissue evidence="11">Testes</tissue>
    </source>
</reference>
<feature type="compositionally biased region" description="Polar residues" evidence="4">
    <location>
        <begin position="49"/>
        <end position="65"/>
    </location>
</feature>
<feature type="domain" description="PABC" evidence="9">
    <location>
        <begin position="721"/>
        <end position="798"/>
    </location>
</feature>
<dbReference type="Gene3D" id="4.10.830.40">
    <property type="match status" value="1"/>
</dbReference>
<keyword evidence="10" id="KW-1185">Reference proteome</keyword>
<dbReference type="Pfam" id="PF00622">
    <property type="entry name" value="SPRY"/>
    <property type="match status" value="1"/>
</dbReference>
<dbReference type="PROSITE" id="PS51262">
    <property type="entry name" value="COS"/>
    <property type="match status" value="1"/>
</dbReference>
<feature type="domain" description="Fibronectin type-III" evidence="7">
    <location>
        <begin position="451"/>
        <end position="539"/>
    </location>
</feature>
<evidence type="ECO:0000313" key="10">
    <source>
        <dbReference type="Proteomes" id="UP000001554"/>
    </source>
</evidence>
<dbReference type="GO" id="GO:0003723">
    <property type="term" value="F:RNA binding"/>
    <property type="evidence" value="ECO:0007669"/>
    <property type="project" value="InterPro"/>
</dbReference>
<feature type="domain" description="B box-type" evidence="5">
    <location>
        <begin position="127"/>
        <end position="169"/>
    </location>
</feature>
<evidence type="ECO:0000256" key="1">
    <source>
        <dbReference type="ARBA" id="ARBA00023054"/>
    </source>
</evidence>
<dbReference type="InterPro" id="IPR017903">
    <property type="entry name" value="COS_domain"/>
</dbReference>
<keyword evidence="2" id="KW-0479">Metal-binding</keyword>
<dbReference type="CDD" id="cd00063">
    <property type="entry name" value="FN3"/>
    <property type="match status" value="1"/>
</dbReference>
<dbReference type="Pfam" id="PF00658">
    <property type="entry name" value="MLLE"/>
    <property type="match status" value="1"/>
</dbReference>
<dbReference type="SMART" id="SM00449">
    <property type="entry name" value="SPRY"/>
    <property type="match status" value="1"/>
</dbReference>
<evidence type="ECO:0000313" key="11">
    <source>
        <dbReference type="RefSeq" id="XP_035661848.1"/>
    </source>
</evidence>
<keyword evidence="2" id="KW-0863">Zinc-finger</keyword>
<dbReference type="PROSITE" id="PS51309">
    <property type="entry name" value="PABC"/>
    <property type="match status" value="1"/>
</dbReference>
<dbReference type="InterPro" id="IPR013320">
    <property type="entry name" value="ConA-like_dom_sf"/>
</dbReference>
<keyword evidence="1 3" id="KW-0175">Coiled coil</keyword>
<dbReference type="PROSITE" id="PS50188">
    <property type="entry name" value="B302_SPRY"/>
    <property type="match status" value="1"/>
</dbReference>
<dbReference type="InterPro" id="IPR000315">
    <property type="entry name" value="Znf_B-box"/>
</dbReference>
<dbReference type="InterPro" id="IPR003879">
    <property type="entry name" value="Butyrophylin_SPRY"/>
</dbReference>
<dbReference type="PANTHER" id="PTHR24099">
    <property type="entry name" value="E3 UBIQUITIN-PROTEIN LIGASE TRIM36-RELATED"/>
    <property type="match status" value="1"/>
</dbReference>
<dbReference type="FunFam" id="1.10.1900.10:FF:000001">
    <property type="entry name" value="Polyadenylate-binding protein"/>
    <property type="match status" value="1"/>
</dbReference>
<dbReference type="Proteomes" id="UP000001554">
    <property type="component" value="Chromosome 18"/>
</dbReference>
<evidence type="ECO:0000256" key="3">
    <source>
        <dbReference type="SAM" id="Coils"/>
    </source>
</evidence>
<evidence type="ECO:0000259" key="6">
    <source>
        <dbReference type="PROSITE" id="PS50188"/>
    </source>
</evidence>
<dbReference type="Pfam" id="PF25600">
    <property type="entry name" value="TRIM_CC"/>
    <property type="match status" value="1"/>
</dbReference>
<dbReference type="OMA" id="VACSIDK"/>
<evidence type="ECO:0000259" key="5">
    <source>
        <dbReference type="PROSITE" id="PS50119"/>
    </source>
</evidence>
<dbReference type="SMART" id="SM00336">
    <property type="entry name" value="BBOX"/>
    <property type="match status" value="2"/>
</dbReference>
<dbReference type="InterPro" id="IPR036116">
    <property type="entry name" value="FN3_sf"/>
</dbReference>
<dbReference type="InterPro" id="IPR043136">
    <property type="entry name" value="B30.2/SPRY_sf"/>
</dbReference>
<sequence>MEGNGDTDGEKCSATSEPVPEDLTTSSPCPSYEEFVPSDGQDSADEPRINSQPQSPVMENSCKEFTSNGEEQSQLPCQLCEEDPPRIAVKTCTVCTVRYCELCLALTHPPRPPFSEHTLINPRTSFKKTVLCPDHPTRPVEMYCVQDQTPVCLLCEKVGRHKQHNMAALEEVFSQRRAELQVRVDRLGAWLSEGEEMVQRLQEKQENVKNRAADLKSRIEEECDDLVDRISRRNTEMDRQVAVVSSGDTANLARLIRDVQDNIPKAHASLSKAEDLLHETDHANFLQSSAPVMAEIRRMGHIFGTNAENVACSIDKLTVDFSQQKQVIETMNIHKRSAPAVFTPPHGFPTPMSPYVQQHAPLATPGYPVVHGPPFHTFPASTPAFTAVPTAVHCTCPPQGQQGMMKIRQPASQGQPVSTFAAGGYLPPAQVATTYPTCPPHVGAPPGVRHPPAQPTILDDLCSSSMQEIYISWQPVHNADEYEVRYTVGGRQVVAVVRTCSFTAGYLKPTTEYGFEIRARNVAGSSLPSIIHLVTEGYGFKFRFDPKTAGRFLTFSGQNTRVAVTDREDNRGDFSARFTDGNTVLGDQQVTSGVHYWEVSGAGAHFAVGVAYASMPRDRDIRDTNKSWAFVQHEKTQTFHHNERTVSRHEVDIVPSKIGVLLDYDAGQICVYNADRGTVICTHKTTFTDPVYPAFSLWQGSLKLFTGLEKQRTMAQHPLREEPLTAAILDAFPPQEQKQMLGERIFPIVQESHPYLAGKITGMLLEIDNAELLHMLDSRASFNAKVEEAVAVLDAHKEKEKRSRKQSENGE</sequence>
<dbReference type="RefSeq" id="XP_035661848.1">
    <property type="nucleotide sequence ID" value="XM_035805955.1"/>
</dbReference>
<dbReference type="Gene3D" id="1.10.1900.10">
    <property type="entry name" value="c-terminal domain of poly(a) binding protein"/>
    <property type="match status" value="1"/>
</dbReference>
<feature type="domain" description="B30.2/SPRY" evidence="6">
    <location>
        <begin position="522"/>
        <end position="713"/>
    </location>
</feature>
<dbReference type="InterPro" id="IPR058030">
    <property type="entry name" value="TRIM8/14/16/25/29/45/65_CC"/>
</dbReference>
<dbReference type="SUPFAM" id="SSF63570">
    <property type="entry name" value="PABC (PABP) domain"/>
    <property type="match status" value="1"/>
</dbReference>
<dbReference type="PANTHER" id="PTHR24099:SF16">
    <property type="entry name" value="E3 UBIQUITIN-PROTEIN LIGASE MIDLINE-1-LIKE ISOFORM X1"/>
    <property type="match status" value="1"/>
</dbReference>
<evidence type="ECO:0000256" key="2">
    <source>
        <dbReference type="PROSITE-ProRule" id="PRU00024"/>
    </source>
</evidence>
<dbReference type="InterPro" id="IPR050617">
    <property type="entry name" value="E3_ligase_FN3/SPRY"/>
</dbReference>
<dbReference type="Gene3D" id="3.30.160.60">
    <property type="entry name" value="Classic Zinc Finger"/>
    <property type="match status" value="1"/>
</dbReference>
<dbReference type="InterPro" id="IPR003961">
    <property type="entry name" value="FN3_dom"/>
</dbReference>
<reference evidence="10" key="1">
    <citation type="journal article" date="2020" name="Nat. Ecol. Evol.">
        <title>Deeply conserved synteny resolves early events in vertebrate evolution.</title>
        <authorList>
            <person name="Simakov O."/>
            <person name="Marletaz F."/>
            <person name="Yue J.X."/>
            <person name="O'Connell B."/>
            <person name="Jenkins J."/>
            <person name="Brandt A."/>
            <person name="Calef R."/>
            <person name="Tung C.H."/>
            <person name="Huang T.K."/>
            <person name="Schmutz J."/>
            <person name="Satoh N."/>
            <person name="Yu J.K."/>
            <person name="Putnam N.H."/>
            <person name="Green R.E."/>
            <person name="Rokhsar D.S."/>
        </authorList>
    </citation>
    <scope>NUCLEOTIDE SEQUENCE [LARGE SCALE GENOMIC DNA]</scope>
    <source>
        <strain evidence="10">S238N-H82</strain>
    </source>
</reference>
<dbReference type="CDD" id="cd19801">
    <property type="entry name" value="Bbox1_MID"/>
    <property type="match status" value="1"/>
</dbReference>
<dbReference type="InterPro" id="IPR001870">
    <property type="entry name" value="B30.2/SPRY"/>
</dbReference>
<dbReference type="SUPFAM" id="SSF49265">
    <property type="entry name" value="Fibronectin type III"/>
    <property type="match status" value="1"/>
</dbReference>
<dbReference type="Gene3D" id="2.60.120.920">
    <property type="match status" value="1"/>
</dbReference>
<protein>
    <submittedName>
        <fullName evidence="11">E3 ubiquitin-protein ligase Midline-1-like</fullName>
    </submittedName>
</protein>